<sequence length="97" mass="10821">NQIFNESDPPTTSIVYAYYDPGVNFTDGTVLNLPVGVYFQISANNSFPNNTLPTLQSYPVIHLMDPDLIISENKHADTKFTELSSESTNLYALSPYQ</sequence>
<keyword evidence="2" id="KW-1185">Reference proteome</keyword>
<accession>A0A9N9P6K2</accession>
<dbReference type="Proteomes" id="UP000789396">
    <property type="component" value="Unassembled WGS sequence"/>
</dbReference>
<protein>
    <submittedName>
        <fullName evidence="1">20098_t:CDS:1</fullName>
    </submittedName>
</protein>
<dbReference type="EMBL" id="CAJVPZ010064759">
    <property type="protein sequence ID" value="CAG8794590.1"/>
    <property type="molecule type" value="Genomic_DNA"/>
</dbReference>
<evidence type="ECO:0000313" key="1">
    <source>
        <dbReference type="EMBL" id="CAG8794590.1"/>
    </source>
</evidence>
<feature type="non-terminal residue" evidence="1">
    <location>
        <position position="97"/>
    </location>
</feature>
<reference evidence="1" key="1">
    <citation type="submission" date="2021-06" db="EMBL/GenBank/DDBJ databases">
        <authorList>
            <person name="Kallberg Y."/>
            <person name="Tangrot J."/>
            <person name="Rosling A."/>
        </authorList>
    </citation>
    <scope>NUCLEOTIDE SEQUENCE</scope>
    <source>
        <strain evidence="1">IN212</strain>
    </source>
</reference>
<comment type="caution">
    <text evidence="1">The sequence shown here is derived from an EMBL/GenBank/DDBJ whole genome shotgun (WGS) entry which is preliminary data.</text>
</comment>
<organism evidence="1 2">
    <name type="scientific">Racocetra fulgida</name>
    <dbReference type="NCBI Taxonomy" id="60492"/>
    <lineage>
        <taxon>Eukaryota</taxon>
        <taxon>Fungi</taxon>
        <taxon>Fungi incertae sedis</taxon>
        <taxon>Mucoromycota</taxon>
        <taxon>Glomeromycotina</taxon>
        <taxon>Glomeromycetes</taxon>
        <taxon>Diversisporales</taxon>
        <taxon>Gigasporaceae</taxon>
        <taxon>Racocetra</taxon>
    </lineage>
</organism>
<evidence type="ECO:0000313" key="2">
    <source>
        <dbReference type="Proteomes" id="UP000789396"/>
    </source>
</evidence>
<feature type="non-terminal residue" evidence="1">
    <location>
        <position position="1"/>
    </location>
</feature>
<dbReference type="OrthoDB" id="2360221at2759"/>
<proteinExistence type="predicted"/>
<name>A0A9N9P6K2_9GLOM</name>
<gene>
    <name evidence="1" type="ORF">RFULGI_LOCUS17092</name>
</gene>
<dbReference type="AlphaFoldDB" id="A0A9N9P6K2"/>